<evidence type="ECO:0000256" key="3">
    <source>
        <dbReference type="SAM" id="SignalP"/>
    </source>
</evidence>
<dbReference type="EMBL" id="HBNS01001665">
    <property type="protein sequence ID" value="CAE4580542.1"/>
    <property type="molecule type" value="Transcribed_RNA"/>
</dbReference>
<dbReference type="AlphaFoldDB" id="A0A7S4UZ27"/>
<feature type="chain" id="PRO_5030774094" description="Protochlorophyllide reductase" evidence="3">
    <location>
        <begin position="19"/>
        <end position="203"/>
    </location>
</feature>
<sequence length="203" mass="22461">MVRFLPVAAAALVATVSGFTSPAPRVTRMQNAVTTSPTPSFNFPSVEEKCSSTQLNEMMTQMELPEQLYFKKEKELPKVLGGLQIGLRKLVVITGASSGLGLNCAKALADTNGYFVVMACRDVEKAKKGEFHYCSPSLWVQCLRSQFKDIETSNCVLYALHYFFTRMNLKNSLLATFFPTSLSVSSLLSQSQRKSVCLRDHTP</sequence>
<keyword evidence="2" id="KW-0560">Oxidoreductase</keyword>
<protein>
    <recommendedName>
        <fullName evidence="5">Protochlorophyllide reductase</fullName>
    </recommendedName>
</protein>
<keyword evidence="3" id="KW-0732">Signal</keyword>
<reference evidence="4" key="1">
    <citation type="submission" date="2021-01" db="EMBL/GenBank/DDBJ databases">
        <authorList>
            <person name="Corre E."/>
            <person name="Pelletier E."/>
            <person name="Niang G."/>
            <person name="Scheremetjew M."/>
            <person name="Finn R."/>
            <person name="Kale V."/>
            <person name="Holt S."/>
            <person name="Cochrane G."/>
            <person name="Meng A."/>
            <person name="Brown T."/>
            <person name="Cohen L."/>
        </authorList>
    </citation>
    <scope>NUCLEOTIDE SEQUENCE</scope>
    <source>
        <strain evidence="4">GSO104</strain>
    </source>
</reference>
<dbReference type="InterPro" id="IPR036291">
    <property type="entry name" value="NAD(P)-bd_dom_sf"/>
</dbReference>
<evidence type="ECO:0000256" key="1">
    <source>
        <dbReference type="ARBA" id="ARBA00022857"/>
    </source>
</evidence>
<feature type="signal peptide" evidence="3">
    <location>
        <begin position="1"/>
        <end position="18"/>
    </location>
</feature>
<dbReference type="PANTHER" id="PTHR44419">
    <property type="entry name" value="PROTOCHLOROPHYLLIDE REDUCTASE C, CHLOROPLASTIC"/>
    <property type="match status" value="1"/>
</dbReference>
<gene>
    <name evidence="4" type="ORF">DBRI00130_LOCUS1335</name>
</gene>
<accession>A0A7S4UZ27</accession>
<keyword evidence="1" id="KW-0521">NADP</keyword>
<evidence type="ECO:0008006" key="5">
    <source>
        <dbReference type="Google" id="ProtNLM"/>
    </source>
</evidence>
<dbReference type="SUPFAM" id="SSF51735">
    <property type="entry name" value="NAD(P)-binding Rossmann-fold domains"/>
    <property type="match status" value="1"/>
</dbReference>
<dbReference type="PANTHER" id="PTHR44419:SF19">
    <property type="entry name" value="PROTOCHLOROPHYLLIDE REDUCTASE A, CHLOROPLASTIC"/>
    <property type="match status" value="1"/>
</dbReference>
<evidence type="ECO:0000313" key="4">
    <source>
        <dbReference type="EMBL" id="CAE4580542.1"/>
    </source>
</evidence>
<dbReference type="InterPro" id="IPR005979">
    <property type="entry name" value="Prochl_reduct"/>
</dbReference>
<name>A0A7S4UZ27_9STRA</name>
<dbReference type="GO" id="GO:0016630">
    <property type="term" value="F:protochlorophyllide reductase activity"/>
    <property type="evidence" value="ECO:0007669"/>
    <property type="project" value="InterPro"/>
</dbReference>
<proteinExistence type="predicted"/>
<dbReference type="Gene3D" id="3.40.50.720">
    <property type="entry name" value="NAD(P)-binding Rossmann-like Domain"/>
    <property type="match status" value="1"/>
</dbReference>
<organism evidence="4">
    <name type="scientific">Ditylum brightwellii</name>
    <dbReference type="NCBI Taxonomy" id="49249"/>
    <lineage>
        <taxon>Eukaryota</taxon>
        <taxon>Sar</taxon>
        <taxon>Stramenopiles</taxon>
        <taxon>Ochrophyta</taxon>
        <taxon>Bacillariophyta</taxon>
        <taxon>Mediophyceae</taxon>
        <taxon>Lithodesmiophycidae</taxon>
        <taxon>Lithodesmiales</taxon>
        <taxon>Lithodesmiaceae</taxon>
        <taxon>Ditylum</taxon>
    </lineage>
</organism>
<evidence type="ECO:0000256" key="2">
    <source>
        <dbReference type="ARBA" id="ARBA00023002"/>
    </source>
</evidence>